<gene>
    <name evidence="2" type="primary">pglD</name>
    <name evidence="2" type="ORF">I41_36060</name>
</gene>
<evidence type="ECO:0000313" key="2">
    <source>
        <dbReference type="EMBL" id="QDT74411.1"/>
    </source>
</evidence>
<dbReference type="CDD" id="cd03360">
    <property type="entry name" value="LbH_AT_putative"/>
    <property type="match status" value="1"/>
</dbReference>
<accession>A0A517U1C1</accession>
<organism evidence="2 3">
    <name type="scientific">Lacipirellula limnantheis</name>
    <dbReference type="NCBI Taxonomy" id="2528024"/>
    <lineage>
        <taxon>Bacteria</taxon>
        <taxon>Pseudomonadati</taxon>
        <taxon>Planctomycetota</taxon>
        <taxon>Planctomycetia</taxon>
        <taxon>Pirellulales</taxon>
        <taxon>Lacipirellulaceae</taxon>
        <taxon>Lacipirellula</taxon>
    </lineage>
</organism>
<keyword evidence="3" id="KW-1185">Reference proteome</keyword>
<dbReference type="SUPFAM" id="SSF51161">
    <property type="entry name" value="Trimeric LpxA-like enzymes"/>
    <property type="match status" value="1"/>
</dbReference>
<dbReference type="EC" id="2.3.1.203" evidence="2"/>
<dbReference type="RefSeq" id="WP_145434164.1">
    <property type="nucleotide sequence ID" value="NZ_CP036339.1"/>
</dbReference>
<evidence type="ECO:0000313" key="3">
    <source>
        <dbReference type="Proteomes" id="UP000317909"/>
    </source>
</evidence>
<dbReference type="InterPro" id="IPR020019">
    <property type="entry name" value="AcTrfase_PglD-like"/>
</dbReference>
<dbReference type="InterPro" id="IPR050179">
    <property type="entry name" value="Trans_hexapeptide_repeat"/>
</dbReference>
<comment type="similarity">
    <text evidence="1">Belongs to the transferase hexapeptide repeat family.</text>
</comment>
<dbReference type="InterPro" id="IPR011004">
    <property type="entry name" value="Trimer_LpxA-like_sf"/>
</dbReference>
<proteinExistence type="inferred from homology"/>
<protein>
    <submittedName>
        <fullName evidence="2">UDP-N-acetylbacillosamine N-acetyltransferase</fullName>
        <ecNumber evidence="2">2.3.1.203</ecNumber>
    </submittedName>
</protein>
<dbReference type="Proteomes" id="UP000317909">
    <property type="component" value="Chromosome"/>
</dbReference>
<dbReference type="InterPro" id="IPR001451">
    <property type="entry name" value="Hexapep"/>
</dbReference>
<keyword evidence="2" id="KW-0012">Acyltransferase</keyword>
<dbReference type="EMBL" id="CP036339">
    <property type="protein sequence ID" value="QDT74411.1"/>
    <property type="molecule type" value="Genomic_DNA"/>
</dbReference>
<dbReference type="PANTHER" id="PTHR43300:SF4">
    <property type="entry name" value="ACYL-[ACYL-CARRIER-PROTEIN]--UDP-N-ACETYLGLUCOSAMINE O-ACYLTRANSFERASE"/>
    <property type="match status" value="1"/>
</dbReference>
<dbReference type="KEGG" id="llh:I41_36060"/>
<dbReference type="PANTHER" id="PTHR43300">
    <property type="entry name" value="ACETYLTRANSFERASE"/>
    <property type="match status" value="1"/>
</dbReference>
<keyword evidence="2" id="KW-0808">Transferase</keyword>
<evidence type="ECO:0000256" key="1">
    <source>
        <dbReference type="ARBA" id="ARBA00007274"/>
    </source>
</evidence>
<name>A0A517U1C1_9BACT</name>
<sequence length="220" mass="24369">MADVVIFGVKDFASLAHFYLRHDSEHRVVAFTVHREFLPAEGEFEGLPVVALEDLADGYPPDKVRAFAPMSHRKMNRLREGIYNDLKGRGYELISYVSSRATTFPERQIGDNCFILEDNTIQPFATIGDNVVIWSGNHIGHHSVVESHAFITSHVVISGHCRIGAYSFLGVNATLKDQITLAEGTLIGMGANITKDTEPWSLYKADATRASKISSADIDF</sequence>
<dbReference type="Pfam" id="PF00132">
    <property type="entry name" value="Hexapep"/>
    <property type="match status" value="1"/>
</dbReference>
<dbReference type="OrthoDB" id="9794407at2"/>
<dbReference type="AlphaFoldDB" id="A0A517U1C1"/>
<dbReference type="GO" id="GO:0016746">
    <property type="term" value="F:acyltransferase activity"/>
    <property type="evidence" value="ECO:0007669"/>
    <property type="project" value="UniProtKB-KW"/>
</dbReference>
<reference evidence="2 3" key="1">
    <citation type="submission" date="2019-02" db="EMBL/GenBank/DDBJ databases">
        <title>Deep-cultivation of Planctomycetes and their phenomic and genomic characterization uncovers novel biology.</title>
        <authorList>
            <person name="Wiegand S."/>
            <person name="Jogler M."/>
            <person name="Boedeker C."/>
            <person name="Pinto D."/>
            <person name="Vollmers J."/>
            <person name="Rivas-Marin E."/>
            <person name="Kohn T."/>
            <person name="Peeters S.H."/>
            <person name="Heuer A."/>
            <person name="Rast P."/>
            <person name="Oberbeckmann S."/>
            <person name="Bunk B."/>
            <person name="Jeske O."/>
            <person name="Meyerdierks A."/>
            <person name="Storesund J.E."/>
            <person name="Kallscheuer N."/>
            <person name="Luecker S."/>
            <person name="Lage O.M."/>
            <person name="Pohl T."/>
            <person name="Merkel B.J."/>
            <person name="Hornburger P."/>
            <person name="Mueller R.-W."/>
            <person name="Bruemmer F."/>
            <person name="Labrenz M."/>
            <person name="Spormann A.M."/>
            <person name="Op den Camp H."/>
            <person name="Overmann J."/>
            <person name="Amann R."/>
            <person name="Jetten M.S.M."/>
            <person name="Mascher T."/>
            <person name="Medema M.H."/>
            <person name="Devos D.P."/>
            <person name="Kaster A.-K."/>
            <person name="Ovreas L."/>
            <person name="Rohde M."/>
            <person name="Galperin M.Y."/>
            <person name="Jogler C."/>
        </authorList>
    </citation>
    <scope>NUCLEOTIDE SEQUENCE [LARGE SCALE GENOMIC DNA]</scope>
    <source>
        <strain evidence="2 3">I41</strain>
    </source>
</reference>
<dbReference type="Gene3D" id="2.160.10.10">
    <property type="entry name" value="Hexapeptide repeat proteins"/>
    <property type="match status" value="1"/>
</dbReference>